<dbReference type="PANTHER" id="PTHR33542:SF3">
    <property type="entry name" value="SIROHYDROCHLORIN FERROCHELATASE, CHLOROPLASTIC"/>
    <property type="match status" value="1"/>
</dbReference>
<keyword evidence="2" id="KW-0456">Lyase</keyword>
<dbReference type="PATRIC" id="fig|698738.3.peg.299"/>
<organism evidence="4 5">
    <name type="scientific">Oleispira antarctica RB-8</name>
    <dbReference type="NCBI Taxonomy" id="698738"/>
    <lineage>
        <taxon>Bacteria</taxon>
        <taxon>Pseudomonadati</taxon>
        <taxon>Pseudomonadota</taxon>
        <taxon>Gammaproteobacteria</taxon>
        <taxon>Oceanospirillales</taxon>
        <taxon>Oceanospirillaceae</taxon>
        <taxon>Oleispira</taxon>
    </lineage>
</organism>
<dbReference type="AlphaFoldDB" id="R4YJK1"/>
<dbReference type="GO" id="GO:0016829">
    <property type="term" value="F:lyase activity"/>
    <property type="evidence" value="ECO:0007669"/>
    <property type="project" value="UniProtKB-KW"/>
</dbReference>
<keyword evidence="5" id="KW-1185">Reference proteome</keyword>
<dbReference type="PANTHER" id="PTHR33542">
    <property type="entry name" value="SIROHYDROCHLORIN FERROCHELATASE, CHLOROPLASTIC"/>
    <property type="match status" value="1"/>
</dbReference>
<feature type="compositionally biased region" description="Basic and acidic residues" evidence="3">
    <location>
        <begin position="312"/>
        <end position="354"/>
    </location>
</feature>
<dbReference type="EMBL" id="FO203512">
    <property type="protein sequence ID" value="CCK74466.1"/>
    <property type="molecule type" value="Genomic_DNA"/>
</dbReference>
<dbReference type="InterPro" id="IPR002762">
    <property type="entry name" value="CbiX-like"/>
</dbReference>
<dbReference type="STRING" id="698738.OLEAN_C02900"/>
<feature type="region of interest" description="Disordered" evidence="3">
    <location>
        <begin position="305"/>
        <end position="364"/>
    </location>
</feature>
<dbReference type="CDD" id="cd03414">
    <property type="entry name" value="CbiX_SirB_C"/>
    <property type="match status" value="1"/>
</dbReference>
<protein>
    <submittedName>
        <fullName evidence="4">Cobalamin (Vitamin B12) biosynthesis CbiX protein</fullName>
    </submittedName>
</protein>
<dbReference type="KEGG" id="oai:OLEAN_C02900"/>
<evidence type="ECO:0000256" key="2">
    <source>
        <dbReference type="ARBA" id="ARBA00023239"/>
    </source>
</evidence>
<dbReference type="GO" id="GO:0046872">
    <property type="term" value="F:metal ion binding"/>
    <property type="evidence" value="ECO:0007669"/>
    <property type="project" value="UniProtKB-KW"/>
</dbReference>
<dbReference type="Proteomes" id="UP000032749">
    <property type="component" value="Chromosome"/>
</dbReference>
<name>R4YJK1_OLEAN</name>
<accession>R4YJK1</accession>
<feature type="compositionally biased region" description="Basic residues" evidence="3">
    <location>
        <begin position="355"/>
        <end position="364"/>
    </location>
</feature>
<evidence type="ECO:0000256" key="3">
    <source>
        <dbReference type="SAM" id="MobiDB-lite"/>
    </source>
</evidence>
<evidence type="ECO:0000313" key="5">
    <source>
        <dbReference type="Proteomes" id="UP000032749"/>
    </source>
</evidence>
<dbReference type="SUPFAM" id="SSF53800">
    <property type="entry name" value="Chelatase"/>
    <property type="match status" value="1"/>
</dbReference>
<reference evidence="4 5" key="1">
    <citation type="journal article" date="2013" name="Nat. Commun.">
        <title>Genome sequence and functional genomic analysis of the oil-degrading bacterium Oleispira antarctica.</title>
        <authorList>
            <person name="Kube M."/>
            <person name="Chernikova T.N."/>
            <person name="Al-Ramahi Y."/>
            <person name="Beloqui A."/>
            <person name="Lopez-Cortez N."/>
            <person name="Guazzaroni M.E."/>
            <person name="Heipieper H.J."/>
            <person name="Klages S."/>
            <person name="Kotsyurbenko O.R."/>
            <person name="Langer I."/>
            <person name="Nechitaylo T.Y."/>
            <person name="Lunsdorf H."/>
            <person name="Fernandez M."/>
            <person name="Juarez S."/>
            <person name="Ciordia S."/>
            <person name="Singer A."/>
            <person name="Kagan O."/>
            <person name="Egorova O."/>
            <person name="Petit P.A."/>
            <person name="Stogios P."/>
            <person name="Kim Y."/>
            <person name="Tchigvintsev A."/>
            <person name="Flick R."/>
            <person name="Denaro R."/>
            <person name="Genovese M."/>
            <person name="Albar J.P."/>
            <person name="Reva O.N."/>
            <person name="Martinez-Gomariz M."/>
            <person name="Tran H."/>
            <person name="Ferrer M."/>
            <person name="Savchenko A."/>
            <person name="Yakunin A.F."/>
            <person name="Yakimov M.M."/>
            <person name="Golyshina O.V."/>
            <person name="Reinhardt R."/>
            <person name="Golyshin P.N."/>
        </authorList>
    </citation>
    <scope>NUCLEOTIDE SEQUENCE [LARGE SCALE GENOMIC DNA]</scope>
</reference>
<dbReference type="HOGENOM" id="CLU_056929_0_0_6"/>
<dbReference type="InterPro" id="IPR050963">
    <property type="entry name" value="Sirohydro_Cobaltochel/CbiX"/>
</dbReference>
<evidence type="ECO:0000313" key="4">
    <source>
        <dbReference type="EMBL" id="CCK74466.1"/>
    </source>
</evidence>
<gene>
    <name evidence="4" type="primary">cbiX</name>
    <name evidence="4" type="ORF">OLEAN_C02900</name>
</gene>
<keyword evidence="1" id="KW-0479">Metal-binding</keyword>
<dbReference type="CDD" id="cd03416">
    <property type="entry name" value="CbiX_SirB_N"/>
    <property type="match status" value="1"/>
</dbReference>
<proteinExistence type="predicted"/>
<dbReference type="Pfam" id="PF01903">
    <property type="entry name" value="CbiX"/>
    <property type="match status" value="2"/>
</dbReference>
<sequence>MTDKNMNSLDDVINNLPNVLPENSGIIICGHGSRAKIAEEEFSLLAKGLRARFPTLKIEYGFLEYSSPNIHMALDRLREDGVKHIFAVPGMLFAATHAKNDIPSVLTTYKESYPELTIEYGKELGLHDEMINAFQHRVLESLGHATVPAAGTLYDTMLVVVGRGTSVVDANADAAKLTRILSENLGFGWSETVYSGVTYPSVGRGLEMALKLGFKKIVIAPYFLFGGRLIDRIYAYIDKVAAENPDVEFIKADYLRDQSHVLNTFITRIAEISQPKSENEVGLMEDFQRRLAAGEVDVHHHHAEFQPDETSEAGHQHSHEEHSHEAHSHEAHSHSHSHTHEKTEEKPHSHAQEHGHHHAPYKHIAHPFGPRTMINDNVCCCFMRQFPQNVIDEEKAIKAEREGTPMCKRS</sequence>
<evidence type="ECO:0000256" key="1">
    <source>
        <dbReference type="ARBA" id="ARBA00022723"/>
    </source>
</evidence>
<dbReference type="Gene3D" id="3.40.50.1400">
    <property type="match status" value="2"/>
</dbReference>